<dbReference type="Gene3D" id="1.20.1280.50">
    <property type="match status" value="1"/>
</dbReference>
<gene>
    <name evidence="2" type="ORF">RR46_12492</name>
</gene>
<dbReference type="AlphaFoldDB" id="A0A194PT21"/>
<dbReference type="SUPFAM" id="SSF81383">
    <property type="entry name" value="F-box domain"/>
    <property type="match status" value="1"/>
</dbReference>
<dbReference type="Proteomes" id="UP000053268">
    <property type="component" value="Unassembled WGS sequence"/>
</dbReference>
<dbReference type="InterPro" id="IPR036047">
    <property type="entry name" value="F-box-like_dom_sf"/>
</dbReference>
<reference evidence="2 3" key="1">
    <citation type="journal article" date="2015" name="Nat. Commun.">
        <title>Outbred genome sequencing and CRISPR/Cas9 gene editing in butterflies.</title>
        <authorList>
            <person name="Li X."/>
            <person name="Fan D."/>
            <person name="Zhang W."/>
            <person name="Liu G."/>
            <person name="Zhang L."/>
            <person name="Zhao L."/>
            <person name="Fang X."/>
            <person name="Chen L."/>
            <person name="Dong Y."/>
            <person name="Chen Y."/>
            <person name="Ding Y."/>
            <person name="Zhao R."/>
            <person name="Feng M."/>
            <person name="Zhu Y."/>
            <person name="Feng Y."/>
            <person name="Jiang X."/>
            <person name="Zhu D."/>
            <person name="Xiang H."/>
            <person name="Feng X."/>
            <person name="Li S."/>
            <person name="Wang J."/>
            <person name="Zhang G."/>
            <person name="Kronforst M.R."/>
            <person name="Wang W."/>
        </authorList>
    </citation>
    <scope>NUCLEOTIDE SEQUENCE [LARGE SCALE GENOMIC DNA]</scope>
    <source>
        <strain evidence="2">Ya'a_city_454_Px</strain>
        <tissue evidence="2">Whole body</tissue>
    </source>
</reference>
<accession>A0A194PT21</accession>
<sequence length="416" mass="48615">MADDNLCALPAEIVVYIFSFLSARELIKCRQLSIRLKEIVDSMIQTEALWQQHCKKDFSSIYQMARYKSKPGLLWYNIYKSLKLWCKLAYAREDLDEFASASELSNEISNVIILRDGLIGVHTRGGIVYYHIETLDKAKREDIKGTYLRYMENDDMIVVLSYNLQLFIIRKTIQNPRFEPCATFDNVKTFLLIDEITYYVTLSDDIYECKCNLSSERLEHSDDGVMSLSYSRNKLYILTFQRSIYSVNGKNLVLECTLSSDTSLLDQLSKYNFLESLDWRIYNQWMYVLNHNLPHGPLRDIIKVRIYGDVVFVGSNWGVLRIYYAPYTGEIFDLYNTEPVRQFNFIERYDCPVLSNCPIIQIDVSEREDGHTVIVAMPKKIAVLNLTHNFKRTASVAMLPYHENSKMKMLKIKDFL</sequence>
<dbReference type="EMBL" id="KQ459593">
    <property type="protein sequence ID" value="KPI96462.1"/>
    <property type="molecule type" value="Genomic_DNA"/>
</dbReference>
<proteinExistence type="predicted"/>
<dbReference type="InterPro" id="IPR001810">
    <property type="entry name" value="F-box_dom"/>
</dbReference>
<feature type="domain" description="F-box" evidence="1">
    <location>
        <begin position="3"/>
        <end position="53"/>
    </location>
</feature>
<organism evidence="2 3">
    <name type="scientific">Papilio xuthus</name>
    <name type="common">Asian swallowtail butterfly</name>
    <dbReference type="NCBI Taxonomy" id="66420"/>
    <lineage>
        <taxon>Eukaryota</taxon>
        <taxon>Metazoa</taxon>
        <taxon>Ecdysozoa</taxon>
        <taxon>Arthropoda</taxon>
        <taxon>Hexapoda</taxon>
        <taxon>Insecta</taxon>
        <taxon>Pterygota</taxon>
        <taxon>Neoptera</taxon>
        <taxon>Endopterygota</taxon>
        <taxon>Lepidoptera</taxon>
        <taxon>Glossata</taxon>
        <taxon>Ditrysia</taxon>
        <taxon>Papilionoidea</taxon>
        <taxon>Papilionidae</taxon>
        <taxon>Papilioninae</taxon>
        <taxon>Papilio</taxon>
    </lineage>
</organism>
<name>A0A194PT21_PAPXU</name>
<keyword evidence="3" id="KW-1185">Reference proteome</keyword>
<evidence type="ECO:0000313" key="3">
    <source>
        <dbReference type="Proteomes" id="UP000053268"/>
    </source>
</evidence>
<dbReference type="Pfam" id="PF12937">
    <property type="entry name" value="F-box-like"/>
    <property type="match status" value="1"/>
</dbReference>
<dbReference type="PROSITE" id="PS50181">
    <property type="entry name" value="FBOX"/>
    <property type="match status" value="1"/>
</dbReference>
<protein>
    <recommendedName>
        <fullName evidence="1">F-box domain-containing protein</fullName>
    </recommendedName>
</protein>
<dbReference type="SMART" id="SM00256">
    <property type="entry name" value="FBOX"/>
    <property type="match status" value="1"/>
</dbReference>
<evidence type="ECO:0000259" key="1">
    <source>
        <dbReference type="PROSITE" id="PS50181"/>
    </source>
</evidence>
<evidence type="ECO:0000313" key="2">
    <source>
        <dbReference type="EMBL" id="KPI96462.1"/>
    </source>
</evidence>